<accession>A0ABY8UNR7</accession>
<dbReference type="InterPro" id="IPR007112">
    <property type="entry name" value="Expansin/allergen_DPBB_dom"/>
</dbReference>
<dbReference type="PANTHER" id="PTHR31867">
    <property type="entry name" value="EXPANSIN-A15"/>
    <property type="match status" value="1"/>
</dbReference>
<evidence type="ECO:0000313" key="3">
    <source>
        <dbReference type="Proteomes" id="UP001244341"/>
    </source>
</evidence>
<evidence type="ECO:0000259" key="1">
    <source>
        <dbReference type="PROSITE" id="PS50842"/>
    </source>
</evidence>
<evidence type="ECO:0000313" key="2">
    <source>
        <dbReference type="EMBL" id="WIA22298.1"/>
    </source>
</evidence>
<dbReference type="PROSITE" id="PS50842">
    <property type="entry name" value="EXPANSIN_EG45"/>
    <property type="match status" value="1"/>
</dbReference>
<dbReference type="InterPro" id="IPR002963">
    <property type="entry name" value="Expansin"/>
</dbReference>
<protein>
    <recommendedName>
        <fullName evidence="1">Expansin-like EG45 domain-containing protein</fullName>
    </recommendedName>
</protein>
<dbReference type="CDD" id="cd22271">
    <property type="entry name" value="DPBB_EXP_N-like"/>
    <property type="match status" value="1"/>
</dbReference>
<reference evidence="2 3" key="1">
    <citation type="submission" date="2023-05" db="EMBL/GenBank/DDBJ databases">
        <title>A 100% complete, gapless, phased diploid assembly of the Scenedesmus obliquus UTEX 3031 genome.</title>
        <authorList>
            <person name="Biondi T.C."/>
            <person name="Hanschen E.R."/>
            <person name="Kwon T."/>
            <person name="Eng W."/>
            <person name="Kruse C.P.S."/>
            <person name="Koehler S.I."/>
            <person name="Kunde Y."/>
            <person name="Gleasner C.D."/>
            <person name="You Mak K.T."/>
            <person name="Polle J."/>
            <person name="Hovde B.T."/>
            <person name="Starkenburg S.R."/>
        </authorList>
    </citation>
    <scope>NUCLEOTIDE SEQUENCE [LARGE SCALE GENOMIC DNA]</scope>
    <source>
        <strain evidence="2 3">DOE0152z</strain>
    </source>
</reference>
<dbReference type="EMBL" id="CP126221">
    <property type="protein sequence ID" value="WIA22298.1"/>
    <property type="molecule type" value="Genomic_DNA"/>
</dbReference>
<name>A0ABY8UNR7_TETOB</name>
<dbReference type="Proteomes" id="UP001244341">
    <property type="component" value="Chromosome 14b"/>
</dbReference>
<proteinExistence type="predicted"/>
<keyword evidence="3" id="KW-1185">Reference proteome</keyword>
<dbReference type="InterPro" id="IPR036908">
    <property type="entry name" value="RlpA-like_sf"/>
</dbReference>
<organism evidence="2 3">
    <name type="scientific">Tetradesmus obliquus</name>
    <name type="common">Green alga</name>
    <name type="synonym">Acutodesmus obliquus</name>
    <dbReference type="NCBI Taxonomy" id="3088"/>
    <lineage>
        <taxon>Eukaryota</taxon>
        <taxon>Viridiplantae</taxon>
        <taxon>Chlorophyta</taxon>
        <taxon>core chlorophytes</taxon>
        <taxon>Chlorophyceae</taxon>
        <taxon>CS clade</taxon>
        <taxon>Sphaeropleales</taxon>
        <taxon>Scenedesmaceae</taxon>
        <taxon>Tetradesmus</taxon>
    </lineage>
</organism>
<dbReference type="SUPFAM" id="SSF50685">
    <property type="entry name" value="Barwin-like endoglucanases"/>
    <property type="match status" value="1"/>
</dbReference>
<dbReference type="Gene3D" id="2.40.40.10">
    <property type="entry name" value="RlpA-like domain"/>
    <property type="match status" value="1"/>
</dbReference>
<gene>
    <name evidence="2" type="ORF">OEZ85_004616</name>
</gene>
<sequence length="106" mass="11141">MIVVFTGEDGGTTVQQGSCMMSIQAGKGTGLDITALSDSAPDYKGSCGRCYEVACRPTKVSDGYGGTLDRTGSCQGQKSVIVTVTDTCPCYYPSNAYSNKRWLSDA</sequence>
<feature type="domain" description="Expansin-like EG45" evidence="1">
    <location>
        <begin position="16"/>
        <end position="94"/>
    </location>
</feature>